<keyword evidence="11 12" id="KW-0472">Membrane</keyword>
<dbReference type="CDD" id="cd00075">
    <property type="entry name" value="HATPase"/>
    <property type="match status" value="1"/>
</dbReference>
<dbReference type="InterPro" id="IPR036890">
    <property type="entry name" value="HATPase_C_sf"/>
</dbReference>
<dbReference type="SUPFAM" id="SSF158472">
    <property type="entry name" value="HAMP domain-like"/>
    <property type="match status" value="1"/>
</dbReference>
<evidence type="ECO:0000256" key="4">
    <source>
        <dbReference type="ARBA" id="ARBA00022475"/>
    </source>
</evidence>
<feature type="transmembrane region" description="Helical" evidence="12">
    <location>
        <begin position="163"/>
        <end position="193"/>
    </location>
</feature>
<dbReference type="SUPFAM" id="SSF47384">
    <property type="entry name" value="Homodimeric domain of signal transducing histidine kinase"/>
    <property type="match status" value="1"/>
</dbReference>
<evidence type="ECO:0000256" key="11">
    <source>
        <dbReference type="ARBA" id="ARBA00023136"/>
    </source>
</evidence>
<evidence type="ECO:0000256" key="6">
    <source>
        <dbReference type="ARBA" id="ARBA00022679"/>
    </source>
</evidence>
<accession>A0ABX1YPP3</accession>
<dbReference type="EMBL" id="WHOB01000088">
    <property type="protein sequence ID" value="NOU82927.1"/>
    <property type="molecule type" value="Genomic_DNA"/>
</dbReference>
<dbReference type="PRINTS" id="PR00344">
    <property type="entry name" value="BCTRLSENSOR"/>
</dbReference>
<dbReference type="InterPro" id="IPR004358">
    <property type="entry name" value="Sig_transdc_His_kin-like_C"/>
</dbReference>
<comment type="catalytic activity">
    <reaction evidence="1">
        <text>ATP + protein L-histidine = ADP + protein N-phospho-L-histidine.</text>
        <dbReference type="EC" id="2.7.13.3"/>
    </reaction>
</comment>
<protein>
    <recommendedName>
        <fullName evidence="3">histidine kinase</fullName>
        <ecNumber evidence="3">2.7.13.3</ecNumber>
    </recommendedName>
</protein>
<reference evidence="15 16" key="1">
    <citation type="submission" date="2019-10" db="EMBL/GenBank/DDBJ databases">
        <title>Description of Paenibacillus terricola sp. nov.</title>
        <authorList>
            <person name="Carlier A."/>
            <person name="Qi S."/>
        </authorList>
    </citation>
    <scope>NUCLEOTIDE SEQUENCE [LARGE SCALE GENOMIC DNA]</scope>
    <source>
        <strain evidence="15 16">LMG 31459</strain>
    </source>
</reference>
<dbReference type="Gene3D" id="3.30.565.10">
    <property type="entry name" value="Histidine kinase-like ATPase, C-terminal domain"/>
    <property type="match status" value="1"/>
</dbReference>
<feature type="domain" description="HAMP" evidence="14">
    <location>
        <begin position="194"/>
        <end position="246"/>
    </location>
</feature>
<dbReference type="EC" id="2.7.13.3" evidence="3"/>
<evidence type="ECO:0000313" key="15">
    <source>
        <dbReference type="EMBL" id="NOU82927.1"/>
    </source>
</evidence>
<keyword evidence="16" id="KW-1185">Reference proteome</keyword>
<keyword evidence="4" id="KW-1003">Cell membrane</keyword>
<keyword evidence="5" id="KW-0597">Phosphoprotein</keyword>
<dbReference type="PANTHER" id="PTHR43547:SF2">
    <property type="entry name" value="HYBRID SIGNAL TRANSDUCTION HISTIDINE KINASE C"/>
    <property type="match status" value="1"/>
</dbReference>
<keyword evidence="7" id="KW-0547">Nucleotide-binding</keyword>
<dbReference type="InterPro" id="IPR003660">
    <property type="entry name" value="HAMP_dom"/>
</dbReference>
<dbReference type="CDD" id="cd06225">
    <property type="entry name" value="HAMP"/>
    <property type="match status" value="1"/>
</dbReference>
<dbReference type="Pfam" id="PF00672">
    <property type="entry name" value="HAMP"/>
    <property type="match status" value="1"/>
</dbReference>
<comment type="subcellular location">
    <subcellularLocation>
        <location evidence="2">Cell membrane</location>
        <topology evidence="2">Multi-pass membrane protein</topology>
    </subcellularLocation>
</comment>
<dbReference type="SMART" id="SM00388">
    <property type="entry name" value="HisKA"/>
    <property type="match status" value="1"/>
</dbReference>
<dbReference type="PANTHER" id="PTHR43547">
    <property type="entry name" value="TWO-COMPONENT HISTIDINE KINASE"/>
    <property type="match status" value="1"/>
</dbReference>
<comment type="caution">
    <text evidence="15">The sequence shown here is derived from an EMBL/GenBank/DDBJ whole genome shotgun (WGS) entry which is preliminary data.</text>
</comment>
<keyword evidence="12" id="KW-0812">Transmembrane</keyword>
<keyword evidence="9" id="KW-0067">ATP-binding</keyword>
<evidence type="ECO:0000256" key="3">
    <source>
        <dbReference type="ARBA" id="ARBA00012438"/>
    </source>
</evidence>
<evidence type="ECO:0000313" key="16">
    <source>
        <dbReference type="Proteomes" id="UP000596857"/>
    </source>
</evidence>
<dbReference type="PROSITE" id="PS50885">
    <property type="entry name" value="HAMP"/>
    <property type="match status" value="1"/>
</dbReference>
<evidence type="ECO:0000256" key="10">
    <source>
        <dbReference type="ARBA" id="ARBA00023012"/>
    </source>
</evidence>
<dbReference type="SMART" id="SM00304">
    <property type="entry name" value="HAMP"/>
    <property type="match status" value="1"/>
</dbReference>
<feature type="domain" description="Histidine kinase" evidence="13">
    <location>
        <begin position="254"/>
        <end position="468"/>
    </location>
</feature>
<dbReference type="Gene3D" id="1.10.287.130">
    <property type="match status" value="1"/>
</dbReference>
<dbReference type="Gene3D" id="6.10.340.10">
    <property type="match status" value="1"/>
</dbReference>
<name>A0ABX1YPP3_9BACL</name>
<evidence type="ECO:0000256" key="1">
    <source>
        <dbReference type="ARBA" id="ARBA00000085"/>
    </source>
</evidence>
<keyword evidence="8" id="KW-0418">Kinase</keyword>
<organism evidence="15 16">
    <name type="scientific">Paenibacillus phytohabitans</name>
    <dbReference type="NCBI Taxonomy" id="2654978"/>
    <lineage>
        <taxon>Bacteria</taxon>
        <taxon>Bacillati</taxon>
        <taxon>Bacillota</taxon>
        <taxon>Bacilli</taxon>
        <taxon>Bacillales</taxon>
        <taxon>Paenibacillaceae</taxon>
        <taxon>Paenibacillus</taxon>
    </lineage>
</organism>
<keyword evidence="6" id="KW-0808">Transferase</keyword>
<dbReference type="InterPro" id="IPR005467">
    <property type="entry name" value="His_kinase_dom"/>
</dbReference>
<proteinExistence type="predicted"/>
<keyword evidence="12" id="KW-1133">Transmembrane helix</keyword>
<dbReference type="InterPro" id="IPR003594">
    <property type="entry name" value="HATPase_dom"/>
</dbReference>
<evidence type="ECO:0000256" key="7">
    <source>
        <dbReference type="ARBA" id="ARBA00022741"/>
    </source>
</evidence>
<dbReference type="PROSITE" id="PS50109">
    <property type="entry name" value="HIS_KIN"/>
    <property type="match status" value="1"/>
</dbReference>
<evidence type="ECO:0000256" key="2">
    <source>
        <dbReference type="ARBA" id="ARBA00004651"/>
    </source>
</evidence>
<feature type="transmembrane region" description="Helical" evidence="12">
    <location>
        <begin position="14"/>
        <end position="41"/>
    </location>
</feature>
<evidence type="ECO:0000256" key="9">
    <source>
        <dbReference type="ARBA" id="ARBA00022840"/>
    </source>
</evidence>
<evidence type="ECO:0000259" key="13">
    <source>
        <dbReference type="PROSITE" id="PS50109"/>
    </source>
</evidence>
<dbReference type="Pfam" id="PF00512">
    <property type="entry name" value="HisKA"/>
    <property type="match status" value="1"/>
</dbReference>
<dbReference type="InterPro" id="IPR036097">
    <property type="entry name" value="HisK_dim/P_sf"/>
</dbReference>
<evidence type="ECO:0000256" key="5">
    <source>
        <dbReference type="ARBA" id="ARBA00022553"/>
    </source>
</evidence>
<evidence type="ECO:0000256" key="8">
    <source>
        <dbReference type="ARBA" id="ARBA00022777"/>
    </source>
</evidence>
<gene>
    <name evidence="15" type="ORF">GC101_29105</name>
</gene>
<dbReference type="Pfam" id="PF02518">
    <property type="entry name" value="HATPase_c"/>
    <property type="match status" value="1"/>
</dbReference>
<dbReference type="CDD" id="cd00082">
    <property type="entry name" value="HisKA"/>
    <property type="match status" value="1"/>
</dbReference>
<evidence type="ECO:0000259" key="14">
    <source>
        <dbReference type="PROSITE" id="PS50885"/>
    </source>
</evidence>
<dbReference type="InterPro" id="IPR003661">
    <property type="entry name" value="HisK_dim/P_dom"/>
</dbReference>
<dbReference type="Proteomes" id="UP000596857">
    <property type="component" value="Unassembled WGS sequence"/>
</dbReference>
<dbReference type="SUPFAM" id="SSF55874">
    <property type="entry name" value="ATPase domain of HSP90 chaperone/DNA topoisomerase II/histidine kinase"/>
    <property type="match status" value="1"/>
</dbReference>
<dbReference type="SMART" id="SM00387">
    <property type="entry name" value="HATPase_c"/>
    <property type="match status" value="1"/>
</dbReference>
<sequence>MEGLTLLKGIRSRLIVYITLMLLLIVLLLEGVFIAAVHYYYLGSAMETLNSRAATSATFFNKYLEGYTLSERARYILENLSPEESSKVEVLSPAGNVIINSFGFSSQEKVNTPDVRAALTSGKGSFQSLKPLQGERIIAVSIALKESGSTIGVLRYSVSAEPLYAVIMRIVLNAAAVGLLVIGFGFVMSLLIAKRIVGPIQQLTGVAKEMATGNFTVRAAKPYDDEVGTLAVTLNYMSEEILKSEKIKYDFISSVTHELRTPLTSIKGWGETLLVGDLSDKQETLQGLEVMTGETDRLIGLVEDLLDFSKFQAGEIKIVRQPYDLRGLLEDLLLQFRYRGQTKQIRLYAELPDQPLPVDGDFNRLKQVFVNLLDNAFKFTPAQGAIRLTAVLHGELIITTVADNGEGIEAADLAQLGTKFFKGRSRQSGSGLGLAICKEIIELHDGRLRIESEFTKGTSVIVELPLYRLEQHLPPPVYL</sequence>
<keyword evidence="10" id="KW-0902">Two-component regulatory system</keyword>
<evidence type="ECO:0000256" key="12">
    <source>
        <dbReference type="SAM" id="Phobius"/>
    </source>
</evidence>